<feature type="compositionally biased region" description="Basic residues" evidence="2">
    <location>
        <begin position="21"/>
        <end position="30"/>
    </location>
</feature>
<gene>
    <name evidence="3" type="ORF">JAAARDRAFT_69680</name>
</gene>
<feature type="compositionally biased region" description="Polar residues" evidence="2">
    <location>
        <begin position="76"/>
        <end position="91"/>
    </location>
</feature>
<dbReference type="EMBL" id="KL197719">
    <property type="protein sequence ID" value="KDQ57584.1"/>
    <property type="molecule type" value="Genomic_DNA"/>
</dbReference>
<feature type="region of interest" description="Disordered" evidence="2">
    <location>
        <begin position="449"/>
        <end position="532"/>
    </location>
</feature>
<protein>
    <submittedName>
        <fullName evidence="3">Uncharacterized protein</fullName>
    </submittedName>
</protein>
<dbReference type="AlphaFoldDB" id="A0A067PS71"/>
<evidence type="ECO:0000256" key="2">
    <source>
        <dbReference type="SAM" id="MobiDB-lite"/>
    </source>
</evidence>
<proteinExistence type="predicted"/>
<keyword evidence="1" id="KW-0175">Coiled coil</keyword>
<keyword evidence="4" id="KW-1185">Reference proteome</keyword>
<dbReference type="Proteomes" id="UP000027265">
    <property type="component" value="Unassembled WGS sequence"/>
</dbReference>
<reference evidence="4" key="1">
    <citation type="journal article" date="2014" name="Proc. Natl. Acad. Sci. U.S.A.">
        <title>Extensive sampling of basidiomycete genomes demonstrates inadequacy of the white-rot/brown-rot paradigm for wood decay fungi.</title>
        <authorList>
            <person name="Riley R."/>
            <person name="Salamov A.A."/>
            <person name="Brown D.W."/>
            <person name="Nagy L.G."/>
            <person name="Floudas D."/>
            <person name="Held B.W."/>
            <person name="Levasseur A."/>
            <person name="Lombard V."/>
            <person name="Morin E."/>
            <person name="Otillar R."/>
            <person name="Lindquist E.A."/>
            <person name="Sun H."/>
            <person name="LaButti K.M."/>
            <person name="Schmutz J."/>
            <person name="Jabbour D."/>
            <person name="Luo H."/>
            <person name="Baker S.E."/>
            <person name="Pisabarro A.G."/>
            <person name="Walton J.D."/>
            <person name="Blanchette R.A."/>
            <person name="Henrissat B."/>
            <person name="Martin F."/>
            <person name="Cullen D."/>
            <person name="Hibbett D.S."/>
            <person name="Grigoriev I.V."/>
        </authorList>
    </citation>
    <scope>NUCLEOTIDE SEQUENCE [LARGE SCALE GENOMIC DNA]</scope>
    <source>
        <strain evidence="4">MUCL 33604</strain>
    </source>
</reference>
<accession>A0A067PS71</accession>
<feature type="region of interest" description="Disordered" evidence="2">
    <location>
        <begin position="1"/>
        <end position="97"/>
    </location>
</feature>
<dbReference type="OrthoDB" id="2409325at2759"/>
<evidence type="ECO:0000313" key="3">
    <source>
        <dbReference type="EMBL" id="KDQ57584.1"/>
    </source>
</evidence>
<dbReference type="HOGENOM" id="CLU_037443_0_0_1"/>
<feature type="compositionally biased region" description="Basic and acidic residues" evidence="2">
    <location>
        <begin position="481"/>
        <end position="532"/>
    </location>
</feature>
<dbReference type="STRING" id="933084.A0A067PS71"/>
<evidence type="ECO:0000313" key="4">
    <source>
        <dbReference type="Proteomes" id="UP000027265"/>
    </source>
</evidence>
<feature type="coiled-coil region" evidence="1">
    <location>
        <begin position="135"/>
        <end position="185"/>
    </location>
</feature>
<feature type="compositionally biased region" description="Low complexity" evidence="2">
    <location>
        <begin position="35"/>
        <end position="50"/>
    </location>
</feature>
<evidence type="ECO:0000256" key="1">
    <source>
        <dbReference type="SAM" id="Coils"/>
    </source>
</evidence>
<organism evidence="3 4">
    <name type="scientific">Jaapia argillacea MUCL 33604</name>
    <dbReference type="NCBI Taxonomy" id="933084"/>
    <lineage>
        <taxon>Eukaryota</taxon>
        <taxon>Fungi</taxon>
        <taxon>Dikarya</taxon>
        <taxon>Basidiomycota</taxon>
        <taxon>Agaricomycotina</taxon>
        <taxon>Agaricomycetes</taxon>
        <taxon>Agaricomycetidae</taxon>
        <taxon>Jaapiales</taxon>
        <taxon>Jaapiaceae</taxon>
        <taxon>Jaapia</taxon>
    </lineage>
</organism>
<sequence length="532" mass="56964">MPDVPVLRIVPGAPPPTPLSKSHKKKKKVKGGTGLDSPVVVSDSSSAALLETAPKQSDIREGSVASELLAPRDSTEPQSAVSDPAQRSSSPAAELVSKRLKALGKKISRINTYASTDPEKLNEDQRRTLKTLPSLEAVYKELDEVKKAIETQDAEQARDHALRRVEEERAERERLEDALAASQQSHISRTADLLSLIRLQSLFAEGHPSVAALGLIEDENAAIVALSEALLSEERERRHDALTGLLTSEGEFQGVPFSRFLDINHLYQNPAPLSEPEQEEEEPIVVEVVLEQSAGDEEEGGVPDVSVSGVPPYVSTTGSFHFMQDSELEASPLEDASWEQPDVGQLDHGGSTEIVETTVTSIDASGDVVVEESVVVTTQTELPPAATGPIDWANDEGELPSIAGLHAQFGTSPAPAEFQETPHASTLAGGSDVNGSHRIEEEDGFMQARGGRARGRGGFRGERAVPRGGFRGAELRGGFRGGERGFRGGYRGGDRGGDRGGYRGRANGEWRGGRGRPRGDRGSHEPRGGTQE</sequence>
<name>A0A067PS71_9AGAM</name>
<dbReference type="InParanoid" id="A0A067PS71"/>